<evidence type="ECO:0000259" key="2">
    <source>
        <dbReference type="Pfam" id="PF24883"/>
    </source>
</evidence>
<evidence type="ECO:0000313" key="4">
    <source>
        <dbReference type="Proteomes" id="UP000246991"/>
    </source>
</evidence>
<keyword evidence="1" id="KW-0677">Repeat</keyword>
<dbReference type="Pfam" id="PF24883">
    <property type="entry name" value="NPHP3_N"/>
    <property type="match status" value="1"/>
</dbReference>
<organism evidence="3 4">
    <name type="scientific">Tuber magnatum</name>
    <name type="common">white Piedmont truffle</name>
    <dbReference type="NCBI Taxonomy" id="42249"/>
    <lineage>
        <taxon>Eukaryota</taxon>
        <taxon>Fungi</taxon>
        <taxon>Dikarya</taxon>
        <taxon>Ascomycota</taxon>
        <taxon>Pezizomycotina</taxon>
        <taxon>Pezizomycetes</taxon>
        <taxon>Pezizales</taxon>
        <taxon>Tuberaceae</taxon>
        <taxon>Tuber</taxon>
    </lineage>
</organism>
<reference evidence="3 4" key="1">
    <citation type="submission" date="2018-03" db="EMBL/GenBank/DDBJ databases">
        <title>Genomes of Pezizomycetes fungi and the evolution of truffles.</title>
        <authorList>
            <person name="Murat C."/>
            <person name="Payen T."/>
            <person name="Noel B."/>
            <person name="Kuo A."/>
            <person name="Martin F.M."/>
        </authorList>
    </citation>
    <scope>NUCLEOTIDE SEQUENCE [LARGE SCALE GENOMIC DNA]</scope>
    <source>
        <strain evidence="3">091103-1</strain>
    </source>
</reference>
<comment type="caution">
    <text evidence="3">The sequence shown here is derived from an EMBL/GenBank/DDBJ whole genome shotgun (WGS) entry which is preliminary data.</text>
</comment>
<name>A0A317SWD3_9PEZI</name>
<accession>A0A317SWD3</accession>
<sequence length="467" mass="53541">MLKDYAEEHWHRVREPVEGTCTWVTEYPKYRNWRQKETSGLLWLSADPGCEIRHRDAIVCYFFFKDDSREEKNAKFALCPILHQLFSQRKWLWECAKEAFEATGRTFKEEVDTLWDILVRAVSEGGCGEVICVVDAWAEHEEVTIAPLIRHVIRPPGTRTSNMPLRFFVASRHYHKIKIELESRATTIRLKGEDEVSSITTDVTRDIDNGIKQLELLLHSSADRTFLWVSLILESLRDSPTGSHYDKAQGVLNIVVAATRPPTLTKMNYQAGPQTVKSLCGLFWRIIDSKVYLAHQTAREFLLKESSVGQGNWQYSLCYKASNYVLADICISYLLLEDFENDPFLVCPDDYPSAENLVGYTKKYDWQMELFGFTRLICTDGSKRFLTWLKVYWGESGSCHRFPIVGRLLEKGEDINARSKQYGTVFNVAAIQENKSVTRMLVGSGGSAFLCGKEYKTLHVKGPPSVR</sequence>
<evidence type="ECO:0000313" key="3">
    <source>
        <dbReference type="EMBL" id="PWW77837.1"/>
    </source>
</evidence>
<gene>
    <name evidence="3" type="ORF">C7212DRAFT_350807</name>
</gene>
<dbReference type="AlphaFoldDB" id="A0A317SWD3"/>
<dbReference type="PANTHER" id="PTHR10039:SF14">
    <property type="entry name" value="NACHT DOMAIN-CONTAINING PROTEIN"/>
    <property type="match status" value="1"/>
</dbReference>
<keyword evidence="4" id="KW-1185">Reference proteome</keyword>
<dbReference type="PANTHER" id="PTHR10039">
    <property type="entry name" value="AMELOGENIN"/>
    <property type="match status" value="1"/>
</dbReference>
<feature type="domain" description="Nephrocystin 3-like N-terminal" evidence="2">
    <location>
        <begin position="19"/>
        <end position="172"/>
    </location>
</feature>
<protein>
    <recommendedName>
        <fullName evidence="2">Nephrocystin 3-like N-terminal domain-containing protein</fullName>
    </recommendedName>
</protein>
<evidence type="ECO:0000256" key="1">
    <source>
        <dbReference type="ARBA" id="ARBA00022737"/>
    </source>
</evidence>
<dbReference type="Proteomes" id="UP000246991">
    <property type="component" value="Unassembled WGS sequence"/>
</dbReference>
<proteinExistence type="predicted"/>
<dbReference type="InterPro" id="IPR056884">
    <property type="entry name" value="NPHP3-like_N"/>
</dbReference>
<dbReference type="EMBL" id="PYWC01000019">
    <property type="protein sequence ID" value="PWW77837.1"/>
    <property type="molecule type" value="Genomic_DNA"/>
</dbReference>